<dbReference type="AlphaFoldDB" id="A0A413IJ83"/>
<dbReference type="OrthoDB" id="1007568at2"/>
<evidence type="ECO:0000313" key="5">
    <source>
        <dbReference type="EMBL" id="RHM40798.1"/>
    </source>
</evidence>
<evidence type="ECO:0000313" key="3">
    <source>
        <dbReference type="EMBL" id="RGV31295.1"/>
    </source>
</evidence>
<dbReference type="EMBL" id="QRZA01000035">
    <property type="protein sequence ID" value="RGV31295.1"/>
    <property type="molecule type" value="Genomic_DNA"/>
</dbReference>
<evidence type="ECO:0000313" key="7">
    <source>
        <dbReference type="Proteomes" id="UP000286038"/>
    </source>
</evidence>
<dbReference type="RefSeq" id="WP_117775537.1">
    <property type="nucleotide sequence ID" value="NZ_CABJDM010000027.1"/>
</dbReference>
<dbReference type="EMBL" id="QRPV01000027">
    <property type="protein sequence ID" value="RHM40798.1"/>
    <property type="molecule type" value="Genomic_DNA"/>
</dbReference>
<evidence type="ECO:0000313" key="8">
    <source>
        <dbReference type="Proteomes" id="UP000286063"/>
    </source>
</evidence>
<dbReference type="InterPro" id="IPR025517">
    <property type="entry name" value="DUF4405"/>
</dbReference>
<organism evidence="4 8">
    <name type="scientific">Butyricimonas virosa</name>
    <dbReference type="NCBI Taxonomy" id="544645"/>
    <lineage>
        <taxon>Bacteria</taxon>
        <taxon>Pseudomonadati</taxon>
        <taxon>Bacteroidota</taxon>
        <taxon>Bacteroidia</taxon>
        <taxon>Bacteroidales</taxon>
        <taxon>Odoribacteraceae</taxon>
        <taxon>Butyricimonas</taxon>
    </lineage>
</organism>
<gene>
    <name evidence="3" type="ORF">DWW18_17825</name>
    <name evidence="5" type="ORF">DWZ68_15340</name>
    <name evidence="4" type="ORF">DXA50_16410</name>
</gene>
<feature type="transmembrane region" description="Helical" evidence="1">
    <location>
        <begin position="43"/>
        <end position="62"/>
    </location>
</feature>
<dbReference type="Proteomes" id="UP000283589">
    <property type="component" value="Unassembled WGS sequence"/>
</dbReference>
<accession>A0A413IJ83</accession>
<proteinExistence type="predicted"/>
<feature type="transmembrane region" description="Helical" evidence="1">
    <location>
        <begin position="113"/>
        <end position="131"/>
    </location>
</feature>
<dbReference type="EMBL" id="QSCR01000037">
    <property type="protein sequence ID" value="RGY13308.1"/>
    <property type="molecule type" value="Genomic_DNA"/>
</dbReference>
<evidence type="ECO:0000313" key="6">
    <source>
        <dbReference type="Proteomes" id="UP000283589"/>
    </source>
</evidence>
<feature type="domain" description="Flavinylation-associated cytochrome" evidence="2">
    <location>
        <begin position="9"/>
        <end position="66"/>
    </location>
</feature>
<keyword evidence="1" id="KW-0472">Membrane</keyword>
<keyword evidence="1" id="KW-1133">Transmembrane helix</keyword>
<dbReference type="Proteomes" id="UP000286063">
    <property type="component" value="Unassembled WGS sequence"/>
</dbReference>
<dbReference type="Proteomes" id="UP000286038">
    <property type="component" value="Unassembled WGS sequence"/>
</dbReference>
<name>A0A413IJ83_9BACT</name>
<feature type="transmembrane region" description="Helical" evidence="1">
    <location>
        <begin position="12"/>
        <end position="31"/>
    </location>
</feature>
<sequence length="149" mass="17201">MDRSRLIYLTDLMLVPVFALSFYTGIELHVAGHGNNHEIWHNWAAFHVITSLLFMLLGFIHMKSHWKWYKGLASTGKKNKWKIVLLLSIVFISLVATGIGLFFVHGVNSPIGLFHYKNGLILSILGLQHIFKRRKFLYRGFITHVLGKR</sequence>
<comment type="caution">
    <text evidence="4">The sequence shown here is derived from an EMBL/GenBank/DDBJ whole genome shotgun (WGS) entry which is preliminary data.</text>
</comment>
<reference evidence="6 7" key="1">
    <citation type="submission" date="2018-08" db="EMBL/GenBank/DDBJ databases">
        <title>A genome reference for cultivated species of the human gut microbiota.</title>
        <authorList>
            <person name="Zou Y."/>
            <person name="Xue W."/>
            <person name="Luo G."/>
        </authorList>
    </citation>
    <scope>NUCLEOTIDE SEQUENCE [LARGE SCALE GENOMIC DNA]</scope>
    <source>
        <strain evidence="3 6">AF14-49</strain>
        <strain evidence="5 7">AF34-33</strain>
        <strain evidence="4 8">OF02-7</strain>
    </source>
</reference>
<evidence type="ECO:0000313" key="4">
    <source>
        <dbReference type="EMBL" id="RGY13308.1"/>
    </source>
</evidence>
<evidence type="ECO:0000256" key="1">
    <source>
        <dbReference type="SAM" id="Phobius"/>
    </source>
</evidence>
<evidence type="ECO:0000259" key="2">
    <source>
        <dbReference type="Pfam" id="PF14358"/>
    </source>
</evidence>
<feature type="transmembrane region" description="Helical" evidence="1">
    <location>
        <begin position="83"/>
        <end position="107"/>
    </location>
</feature>
<dbReference type="Pfam" id="PF14358">
    <property type="entry name" value="DUF4405"/>
    <property type="match status" value="1"/>
</dbReference>
<protein>
    <submittedName>
        <fullName evidence="4">DUF4405 domain-containing protein</fullName>
    </submittedName>
</protein>
<keyword evidence="1" id="KW-0812">Transmembrane</keyword>